<dbReference type="Gene3D" id="3.30.70.1560">
    <property type="entry name" value="Alpha-L RNA-binding motif"/>
    <property type="match status" value="1"/>
</dbReference>
<accession>J0QXK2</accession>
<dbReference type="Gene3D" id="3.30.70.580">
    <property type="entry name" value="Pseudouridine synthase I, catalytic domain, N-terminal subdomain"/>
    <property type="match status" value="1"/>
</dbReference>
<dbReference type="SMART" id="SM00363">
    <property type="entry name" value="S4"/>
    <property type="match status" value="1"/>
</dbReference>
<comment type="similarity">
    <text evidence="2 6">Belongs to the pseudouridine synthase RsuA family.</text>
</comment>
<feature type="region of interest" description="Disordered" evidence="7">
    <location>
        <begin position="1"/>
        <end position="45"/>
    </location>
</feature>
<dbReference type="Pfam" id="PF00849">
    <property type="entry name" value="PseudoU_synth_2"/>
    <property type="match status" value="1"/>
</dbReference>
<evidence type="ECO:0000313" key="9">
    <source>
        <dbReference type="EMBL" id="EJF90791.1"/>
    </source>
</evidence>
<evidence type="ECO:0000256" key="7">
    <source>
        <dbReference type="SAM" id="MobiDB-lite"/>
    </source>
</evidence>
<dbReference type="AlphaFoldDB" id="J0QXK2"/>
<feature type="compositionally biased region" description="Basic and acidic residues" evidence="7">
    <location>
        <begin position="1"/>
        <end position="32"/>
    </location>
</feature>
<feature type="compositionally biased region" description="Basic and acidic residues" evidence="7">
    <location>
        <begin position="483"/>
        <end position="498"/>
    </location>
</feature>
<dbReference type="STRING" id="1094558.ME5_00627"/>
<comment type="caution">
    <text evidence="9">The sequence shown here is derived from an EMBL/GenBank/DDBJ whole genome shotgun (WGS) entry which is preliminary data.</text>
</comment>
<feature type="compositionally biased region" description="Basic and acidic residues" evidence="7">
    <location>
        <begin position="334"/>
        <end position="347"/>
    </location>
</feature>
<dbReference type="InterPro" id="IPR018496">
    <property type="entry name" value="PsdUridine_synth_RsuA/RluB_CS"/>
</dbReference>
<protein>
    <recommendedName>
        <fullName evidence="6">Pseudouridine synthase</fullName>
        <ecNumber evidence="6">5.4.99.-</ecNumber>
    </recommendedName>
</protein>
<dbReference type="InterPro" id="IPR000748">
    <property type="entry name" value="PsdUridine_synth_RsuA/RluB/E/F"/>
</dbReference>
<dbReference type="InterPro" id="IPR006145">
    <property type="entry name" value="PsdUridine_synth_RsuA/RluA"/>
</dbReference>
<keyword evidence="10" id="KW-1185">Reference proteome</keyword>
<reference evidence="9 10" key="1">
    <citation type="submission" date="2012-03" db="EMBL/GenBank/DDBJ databases">
        <title>The Genome Sequence of Bartonella tamiae Th239.</title>
        <authorList>
            <consortium name="The Broad Institute Genome Sequencing Platform"/>
            <consortium name="The Broad Institute Genome Sequencing Center for Infectious Disease"/>
            <person name="Feldgarden M."/>
            <person name="Kirby J."/>
            <person name="Kosoy M."/>
            <person name="Birtles R."/>
            <person name="Probert W.S."/>
            <person name="Chiaraviglio L."/>
            <person name="Young S.K."/>
            <person name="Zeng Q."/>
            <person name="Gargeya S."/>
            <person name="Fitzgerald M."/>
            <person name="Haas B."/>
            <person name="Abouelleil A."/>
            <person name="Alvarado L."/>
            <person name="Arachchi H.M."/>
            <person name="Berlin A."/>
            <person name="Chapman S.B."/>
            <person name="Gearin G."/>
            <person name="Goldberg J."/>
            <person name="Griggs A."/>
            <person name="Gujja S."/>
            <person name="Hansen M."/>
            <person name="Heiman D."/>
            <person name="Howarth C."/>
            <person name="Larimer J."/>
            <person name="Lui A."/>
            <person name="MacDonald P.J.P."/>
            <person name="McCowen C."/>
            <person name="Montmayeur A."/>
            <person name="Murphy C."/>
            <person name="Neiman D."/>
            <person name="Pearson M."/>
            <person name="Priest M."/>
            <person name="Roberts A."/>
            <person name="Saif S."/>
            <person name="Shea T."/>
            <person name="Sisk P."/>
            <person name="Stolte C."/>
            <person name="Sykes S."/>
            <person name="Wortman J."/>
            <person name="Nusbaum C."/>
            <person name="Birren B."/>
        </authorList>
    </citation>
    <scope>NUCLEOTIDE SEQUENCE [LARGE SCALE GENOMIC DNA]</scope>
    <source>
        <strain evidence="9 10">Th239</strain>
    </source>
</reference>
<feature type="compositionally biased region" description="Basic and acidic residues" evidence="7">
    <location>
        <begin position="525"/>
        <end position="569"/>
    </location>
</feature>
<dbReference type="InterPro" id="IPR020094">
    <property type="entry name" value="TruA/RsuA/RluB/E/F_N"/>
</dbReference>
<sequence>MNDRGDRKPMKDRKDSRDKSRQEKPIPAKNDRQQNTMPPLHSESGERIAKRLARAGIASRRDAEMMIVAGRIAVNGKRLDSPAFNVRREDTITVDGKALPPIERTRLWLYHKKAGLVTTNRDPEGRPTVFDSLPDAMPRVLSVGRLDINTEGLLLLTNDGGLARVLELPSTGWVRKYRVRAHGKIKQSQLDELKNGIAINGIFYGSVEASIEREQGTNVWLNLALREGKNREVKNILGALGLTVARLIRVSFGPFQLADLEEGAVRELKGRVLRDQLGERLIEEANADFESPILQPFSNGSVVSDKPAFERPKVSEDGWISSSPAPMKKGGRSKKGDYAERGRERLNTKGMSEAYDDRPSRTNQRSPMNKKADTRKDKTSTEETAQQQTPRSRSANVWMAPGARPQTAHKRKWHRDKDQSSPPERRFEESASARSTSPKERNARGHRPFEKNERDIREHHFNDRGFSEGRNGRQNATKPQQSDVKKSDERFSLREKTYRARYKNNSEQAPSNDRRSKRTTSAYSEGKKFDTKGKKTFQKNDYKGHEDQKNKRFSKDRYSDTKIKGEKSSKQKSSRLFRNNDGSVRSKLLGGSRADRRR</sequence>
<dbReference type="InterPro" id="IPR036986">
    <property type="entry name" value="S4_RNA-bd_sf"/>
</dbReference>
<evidence type="ECO:0000313" key="10">
    <source>
        <dbReference type="Proteomes" id="UP000008952"/>
    </source>
</evidence>
<dbReference type="SUPFAM" id="SSF55174">
    <property type="entry name" value="Alpha-L RNA-binding motif"/>
    <property type="match status" value="1"/>
</dbReference>
<feature type="compositionally biased region" description="Basic and acidic residues" evidence="7">
    <location>
        <begin position="415"/>
        <end position="471"/>
    </location>
</feature>
<evidence type="ECO:0000256" key="6">
    <source>
        <dbReference type="RuleBase" id="RU003887"/>
    </source>
</evidence>
<dbReference type="eggNOG" id="COG1187">
    <property type="taxonomic scope" value="Bacteria"/>
</dbReference>
<dbReference type="Gene3D" id="3.10.290.10">
    <property type="entry name" value="RNA-binding S4 domain"/>
    <property type="match status" value="1"/>
</dbReference>
<dbReference type="InterPro" id="IPR050343">
    <property type="entry name" value="RsuA_PseudoU_synthase"/>
</dbReference>
<dbReference type="Pfam" id="PF01479">
    <property type="entry name" value="S4"/>
    <property type="match status" value="1"/>
</dbReference>
<dbReference type="GO" id="GO:0000455">
    <property type="term" value="P:enzyme-directed rRNA pseudouridine synthesis"/>
    <property type="evidence" value="ECO:0007669"/>
    <property type="project" value="UniProtKB-ARBA"/>
</dbReference>
<dbReference type="FunFam" id="3.10.290.10:FF:000003">
    <property type="entry name" value="Pseudouridine synthase"/>
    <property type="match status" value="1"/>
</dbReference>
<dbReference type="EC" id="5.4.99.-" evidence="6"/>
<evidence type="ECO:0000259" key="8">
    <source>
        <dbReference type="SMART" id="SM00363"/>
    </source>
</evidence>
<evidence type="ECO:0000256" key="5">
    <source>
        <dbReference type="PROSITE-ProRule" id="PRU00182"/>
    </source>
</evidence>
<feature type="compositionally biased region" description="Polar residues" evidence="7">
    <location>
        <begin position="472"/>
        <end position="482"/>
    </location>
</feature>
<dbReference type="InterPro" id="IPR042092">
    <property type="entry name" value="PsdUridine_s_RsuA/RluB/E/F_cat"/>
</dbReference>
<dbReference type="SUPFAM" id="SSF55120">
    <property type="entry name" value="Pseudouridine synthase"/>
    <property type="match status" value="1"/>
</dbReference>
<name>J0QXK2_9HYPH</name>
<keyword evidence="3 5" id="KW-0694">RNA-binding</keyword>
<feature type="compositionally biased region" description="Polar residues" evidence="7">
    <location>
        <begin position="382"/>
        <end position="395"/>
    </location>
</feature>
<evidence type="ECO:0000256" key="3">
    <source>
        <dbReference type="ARBA" id="ARBA00022884"/>
    </source>
</evidence>
<dbReference type="PANTHER" id="PTHR47683:SF3">
    <property type="entry name" value="RIBOSOMAL LARGE SUBUNIT PSEUDOURIDINE SYNTHASE B"/>
    <property type="match status" value="1"/>
</dbReference>
<dbReference type="PROSITE" id="PS50889">
    <property type="entry name" value="S4"/>
    <property type="match status" value="1"/>
</dbReference>
<dbReference type="InterPro" id="IPR020103">
    <property type="entry name" value="PsdUridine_synth_cat_dom_sf"/>
</dbReference>
<dbReference type="PANTHER" id="PTHR47683">
    <property type="entry name" value="PSEUDOURIDINE SYNTHASE FAMILY PROTEIN-RELATED"/>
    <property type="match status" value="1"/>
</dbReference>
<feature type="compositionally biased region" description="Basic and acidic residues" evidence="7">
    <location>
        <begin position="370"/>
        <end position="381"/>
    </location>
</feature>
<dbReference type="GO" id="GO:0003723">
    <property type="term" value="F:RNA binding"/>
    <property type="evidence" value="ECO:0007669"/>
    <property type="project" value="UniProtKB-KW"/>
</dbReference>
<feature type="region of interest" description="Disordered" evidence="7">
    <location>
        <begin position="313"/>
        <end position="598"/>
    </location>
</feature>
<comment type="catalytic activity">
    <reaction evidence="1">
        <text>a uridine in RNA = a pseudouridine in RNA</text>
        <dbReference type="Rhea" id="RHEA:48348"/>
        <dbReference type="Rhea" id="RHEA-COMP:12068"/>
        <dbReference type="Rhea" id="RHEA-COMP:12069"/>
        <dbReference type="ChEBI" id="CHEBI:65314"/>
        <dbReference type="ChEBI" id="CHEBI:65315"/>
    </reaction>
</comment>
<dbReference type="EMBL" id="AIMB01000005">
    <property type="protein sequence ID" value="EJF90791.1"/>
    <property type="molecule type" value="Genomic_DNA"/>
</dbReference>
<dbReference type="PATRIC" id="fig|1094558.3.peg.687"/>
<feature type="domain" description="RNA-binding S4" evidence="8">
    <location>
        <begin position="46"/>
        <end position="107"/>
    </location>
</feature>
<proteinExistence type="inferred from homology"/>
<organism evidence="9 10">
    <name type="scientific">Bartonella tamiae Th239</name>
    <dbReference type="NCBI Taxonomy" id="1094558"/>
    <lineage>
        <taxon>Bacteria</taxon>
        <taxon>Pseudomonadati</taxon>
        <taxon>Pseudomonadota</taxon>
        <taxon>Alphaproteobacteria</taxon>
        <taxon>Hyphomicrobiales</taxon>
        <taxon>Bartonellaceae</taxon>
        <taxon>Bartonella</taxon>
    </lineage>
</organism>
<keyword evidence="4 6" id="KW-0413">Isomerase</keyword>
<evidence type="ECO:0000256" key="1">
    <source>
        <dbReference type="ARBA" id="ARBA00000073"/>
    </source>
</evidence>
<gene>
    <name evidence="9" type="ORF">ME5_00627</name>
</gene>
<evidence type="ECO:0000256" key="2">
    <source>
        <dbReference type="ARBA" id="ARBA00008348"/>
    </source>
</evidence>
<dbReference type="PROSITE" id="PS01149">
    <property type="entry name" value="PSI_RSU"/>
    <property type="match status" value="1"/>
</dbReference>
<dbReference type="OrthoDB" id="9807213at2"/>
<dbReference type="NCBIfam" id="TIGR00093">
    <property type="entry name" value="pseudouridine synthase"/>
    <property type="match status" value="1"/>
</dbReference>
<dbReference type="InterPro" id="IPR002942">
    <property type="entry name" value="S4_RNA-bd"/>
</dbReference>
<evidence type="ECO:0000256" key="4">
    <source>
        <dbReference type="ARBA" id="ARBA00023235"/>
    </source>
</evidence>
<dbReference type="HOGENOM" id="CLU_024979_1_0_5"/>
<dbReference type="Proteomes" id="UP000008952">
    <property type="component" value="Unassembled WGS sequence"/>
</dbReference>
<dbReference type="CDD" id="cd00165">
    <property type="entry name" value="S4"/>
    <property type="match status" value="1"/>
</dbReference>
<dbReference type="GO" id="GO:0120159">
    <property type="term" value="F:rRNA pseudouridine synthase activity"/>
    <property type="evidence" value="ECO:0007669"/>
    <property type="project" value="UniProtKB-ARBA"/>
</dbReference>